<dbReference type="InterPro" id="IPR037914">
    <property type="entry name" value="SpoVT-AbrB_sf"/>
</dbReference>
<gene>
    <name evidence="1" type="ORF">GCM10011600_17310</name>
</gene>
<reference evidence="1" key="2">
    <citation type="submission" date="2020-09" db="EMBL/GenBank/DDBJ databases">
        <authorList>
            <person name="Sun Q."/>
            <person name="Zhou Y."/>
        </authorList>
    </citation>
    <scope>NUCLEOTIDE SEQUENCE</scope>
    <source>
        <strain evidence="1">CGMCC 1.16548</strain>
    </source>
</reference>
<proteinExistence type="predicted"/>
<evidence type="ECO:0008006" key="3">
    <source>
        <dbReference type="Google" id="ProtNLM"/>
    </source>
</evidence>
<evidence type="ECO:0000313" key="2">
    <source>
        <dbReference type="Proteomes" id="UP000617531"/>
    </source>
</evidence>
<keyword evidence="2" id="KW-1185">Reference proteome</keyword>
<evidence type="ECO:0000313" key="1">
    <source>
        <dbReference type="EMBL" id="GHF17089.1"/>
    </source>
</evidence>
<sequence>MSGTQTIVMGDRGRLVVPAGLRARQHWSRGTALVAVETSSGVLLTRRDELERIVAGQLAGRDLVTELIEERRAAARGEAG</sequence>
<accession>A0A8J3GQL6</accession>
<name>A0A8J3GQL6_9MICO</name>
<protein>
    <recommendedName>
        <fullName evidence="3">AbrB/MazE/SpoVT family DNA-binding domain-containing protein</fullName>
    </recommendedName>
</protein>
<reference evidence="1" key="1">
    <citation type="journal article" date="2014" name="Int. J. Syst. Evol. Microbiol.">
        <title>Complete genome sequence of Corynebacterium casei LMG S-19264T (=DSM 44701T), isolated from a smear-ripened cheese.</title>
        <authorList>
            <consortium name="US DOE Joint Genome Institute (JGI-PGF)"/>
            <person name="Walter F."/>
            <person name="Albersmeier A."/>
            <person name="Kalinowski J."/>
            <person name="Ruckert C."/>
        </authorList>
    </citation>
    <scope>NUCLEOTIDE SEQUENCE</scope>
    <source>
        <strain evidence="1">CGMCC 1.16548</strain>
    </source>
</reference>
<dbReference type="EMBL" id="BNAI01000003">
    <property type="protein sequence ID" value="GHF17089.1"/>
    <property type="molecule type" value="Genomic_DNA"/>
</dbReference>
<comment type="caution">
    <text evidence="1">The sequence shown here is derived from an EMBL/GenBank/DDBJ whole genome shotgun (WGS) entry which is preliminary data.</text>
</comment>
<organism evidence="1 2">
    <name type="scientific">Pseudolysinimonas yzui</name>
    <dbReference type="NCBI Taxonomy" id="2708254"/>
    <lineage>
        <taxon>Bacteria</taxon>
        <taxon>Bacillati</taxon>
        <taxon>Actinomycetota</taxon>
        <taxon>Actinomycetes</taxon>
        <taxon>Micrococcales</taxon>
        <taxon>Microbacteriaceae</taxon>
        <taxon>Pseudolysinimonas</taxon>
    </lineage>
</organism>
<dbReference type="Proteomes" id="UP000617531">
    <property type="component" value="Unassembled WGS sequence"/>
</dbReference>
<dbReference type="RefSeq" id="WP_191283098.1">
    <property type="nucleotide sequence ID" value="NZ_BNAI01000003.1"/>
</dbReference>
<dbReference type="SUPFAM" id="SSF89447">
    <property type="entry name" value="AbrB/MazE/MraZ-like"/>
    <property type="match status" value="1"/>
</dbReference>
<dbReference type="AlphaFoldDB" id="A0A8J3GQL6"/>